<dbReference type="OrthoDB" id="8183961at2759"/>
<name>A0A5N4AR40_PHOPY</name>
<evidence type="ECO:0000313" key="7">
    <source>
        <dbReference type="EMBL" id="KAB0799766.1"/>
    </source>
</evidence>
<feature type="domain" description="Lipase" evidence="6">
    <location>
        <begin position="40"/>
        <end position="292"/>
    </location>
</feature>
<sequence length="323" mass="36335">MRFKAELLLIFIKITLASDKVHNFVHLTWDYLKDGVTDMMDCIRIKHPPRVDDVKFYLFTPKTGDEGQEINNFTIRNIEGFNKTFYTKILIHGYAQNYKNEVLLKMKDVYVKTEILNVIMVNWENLSTPFCYPIVADYTNFVGQITGYLMAKLIPEKTHVIGFSLGAHVAGIGAQMQSAKVLRITGLDPAGPMFINTAENQRLDKSSAKNVDIIHTSRAGVSSPVGHADFYVNGGKVQPNCSSTDVACSHRRSMELYLESITSNVGFKAFECDSVSNFENNKCINNTFAPMGEPWLSRGALRGIFYIKTNPTEPFASDKDEND</sequence>
<dbReference type="GO" id="GO:0005615">
    <property type="term" value="C:extracellular space"/>
    <property type="evidence" value="ECO:0007669"/>
    <property type="project" value="TreeGrafter"/>
</dbReference>
<evidence type="ECO:0000256" key="5">
    <source>
        <dbReference type="SAM" id="SignalP"/>
    </source>
</evidence>
<dbReference type="PRINTS" id="PR00821">
    <property type="entry name" value="TAGLIPASE"/>
</dbReference>
<dbReference type="SUPFAM" id="SSF53474">
    <property type="entry name" value="alpha/beta-Hydrolases"/>
    <property type="match status" value="1"/>
</dbReference>
<dbReference type="CDD" id="cd00707">
    <property type="entry name" value="Pancreat_lipase_like"/>
    <property type="match status" value="1"/>
</dbReference>
<comment type="similarity">
    <text evidence="2 4">Belongs to the AB hydrolase superfamily. Lipase family.</text>
</comment>
<dbReference type="PANTHER" id="PTHR11610:SF173">
    <property type="entry name" value="LIPASE DOMAIN-CONTAINING PROTEIN-RELATED"/>
    <property type="match status" value="1"/>
</dbReference>
<evidence type="ECO:0000256" key="4">
    <source>
        <dbReference type="RuleBase" id="RU004262"/>
    </source>
</evidence>
<dbReference type="Pfam" id="PF00151">
    <property type="entry name" value="Lipase"/>
    <property type="match status" value="1"/>
</dbReference>
<gene>
    <name evidence="7" type="ORF">PPYR_07646</name>
</gene>
<dbReference type="InterPro" id="IPR033906">
    <property type="entry name" value="Lipase_N"/>
</dbReference>
<dbReference type="InterPro" id="IPR000734">
    <property type="entry name" value="TAG_lipase"/>
</dbReference>
<dbReference type="AlphaFoldDB" id="A0A5N4AR40"/>
<comment type="caution">
    <text evidence="7">The sequence shown here is derived from an EMBL/GenBank/DDBJ whole genome shotgun (WGS) entry which is preliminary data.</text>
</comment>
<feature type="chain" id="PRO_5024276059" description="Lipase domain-containing protein" evidence="5">
    <location>
        <begin position="18"/>
        <end position="323"/>
    </location>
</feature>
<dbReference type="InterPro" id="IPR013818">
    <property type="entry name" value="Lipase"/>
</dbReference>
<dbReference type="InterPro" id="IPR029058">
    <property type="entry name" value="AB_hydrolase_fold"/>
</dbReference>
<dbReference type="GO" id="GO:0016298">
    <property type="term" value="F:lipase activity"/>
    <property type="evidence" value="ECO:0007669"/>
    <property type="project" value="InterPro"/>
</dbReference>
<dbReference type="PANTHER" id="PTHR11610">
    <property type="entry name" value="LIPASE"/>
    <property type="match status" value="1"/>
</dbReference>
<evidence type="ECO:0000256" key="3">
    <source>
        <dbReference type="ARBA" id="ARBA00022525"/>
    </source>
</evidence>
<dbReference type="Gene3D" id="3.40.50.1820">
    <property type="entry name" value="alpha/beta hydrolase"/>
    <property type="match status" value="1"/>
</dbReference>
<dbReference type="InParanoid" id="A0A5N4AR40"/>
<dbReference type="GO" id="GO:0016042">
    <property type="term" value="P:lipid catabolic process"/>
    <property type="evidence" value="ECO:0007669"/>
    <property type="project" value="TreeGrafter"/>
</dbReference>
<dbReference type="Proteomes" id="UP000327044">
    <property type="component" value="Unassembled WGS sequence"/>
</dbReference>
<accession>A0A5N4AR40</accession>
<keyword evidence="3" id="KW-0964">Secreted</keyword>
<evidence type="ECO:0000259" key="6">
    <source>
        <dbReference type="Pfam" id="PF00151"/>
    </source>
</evidence>
<feature type="signal peptide" evidence="5">
    <location>
        <begin position="1"/>
        <end position="17"/>
    </location>
</feature>
<organism evidence="7 8">
    <name type="scientific">Photinus pyralis</name>
    <name type="common">Common eastern firefly</name>
    <name type="synonym">Lampyris pyralis</name>
    <dbReference type="NCBI Taxonomy" id="7054"/>
    <lineage>
        <taxon>Eukaryota</taxon>
        <taxon>Metazoa</taxon>
        <taxon>Ecdysozoa</taxon>
        <taxon>Arthropoda</taxon>
        <taxon>Hexapoda</taxon>
        <taxon>Insecta</taxon>
        <taxon>Pterygota</taxon>
        <taxon>Neoptera</taxon>
        <taxon>Endopterygota</taxon>
        <taxon>Coleoptera</taxon>
        <taxon>Polyphaga</taxon>
        <taxon>Elateriformia</taxon>
        <taxon>Elateroidea</taxon>
        <taxon>Lampyridae</taxon>
        <taxon>Lampyrinae</taxon>
        <taxon>Photinus</taxon>
    </lineage>
</organism>
<evidence type="ECO:0000256" key="2">
    <source>
        <dbReference type="ARBA" id="ARBA00010701"/>
    </source>
</evidence>
<keyword evidence="8" id="KW-1185">Reference proteome</keyword>
<protein>
    <recommendedName>
        <fullName evidence="6">Lipase domain-containing protein</fullName>
    </recommendedName>
</protein>
<dbReference type="EMBL" id="VVIM01000005">
    <property type="protein sequence ID" value="KAB0799766.1"/>
    <property type="molecule type" value="Genomic_DNA"/>
</dbReference>
<proteinExistence type="inferred from homology"/>
<keyword evidence="5" id="KW-0732">Signal</keyword>
<reference evidence="7 8" key="1">
    <citation type="journal article" date="2018" name="Elife">
        <title>Firefly genomes illuminate parallel origins of bioluminescence in beetles.</title>
        <authorList>
            <person name="Fallon T.R."/>
            <person name="Lower S.E."/>
            <person name="Chang C.H."/>
            <person name="Bessho-Uehara M."/>
            <person name="Martin G.J."/>
            <person name="Bewick A.J."/>
            <person name="Behringer M."/>
            <person name="Debat H.J."/>
            <person name="Wong I."/>
            <person name="Day J.C."/>
            <person name="Suvorov A."/>
            <person name="Silva C.J."/>
            <person name="Stanger-Hall K.F."/>
            <person name="Hall D.W."/>
            <person name="Schmitz R.J."/>
            <person name="Nelson D.R."/>
            <person name="Lewis S.M."/>
            <person name="Shigenobu S."/>
            <person name="Bybee S.M."/>
            <person name="Larracuente A.M."/>
            <person name="Oba Y."/>
            <person name="Weng J.K."/>
        </authorList>
    </citation>
    <scope>NUCLEOTIDE SEQUENCE [LARGE SCALE GENOMIC DNA]</scope>
    <source>
        <strain evidence="7">1611_PpyrPB1</strain>
        <tissue evidence="7">Whole body</tissue>
    </source>
</reference>
<comment type="subcellular location">
    <subcellularLocation>
        <location evidence="1">Secreted</location>
    </subcellularLocation>
</comment>
<evidence type="ECO:0000256" key="1">
    <source>
        <dbReference type="ARBA" id="ARBA00004613"/>
    </source>
</evidence>
<evidence type="ECO:0000313" key="8">
    <source>
        <dbReference type="Proteomes" id="UP000327044"/>
    </source>
</evidence>